<sequence length="547" mass="59888">MTFDLPPSIQGWSPSGDEDEDVFILDEPHVSTSPFEPLKLSVATGYSYPFHASATLRRSQPRRSGSNQSPPAPSCFHPSQLLSSSSQLFPSRHSMAPSSDRRAQRNRTRDPSWIPRPRNAFIIFRCEYSREHTQTAHDGDEDHEVVNPTAKTLSKRAAEAWKHLCAAEKDRYKVLADKEREEHAKLYPHYRFRPVRRQISAARRRQYDLPQSTSTSVERTDKQPPYPTPPVMQGQAGDDRAENNWEASEMGVPPLPASQLRETSRPASVATQRRSSSVPLSDSFFLPSAPTPILRDPIRRSKSAAGRTLSPCAPLDHVSRAAYARFGAEGSQAQPWPVVAEPPVALAEPEALFDGFSFEFSGLDYELSQPASDTYPTTAYPSPVQTTNYSALPPHTYSNTTYSTSPLATVASSLIGWNGEFGPPSPSTSGHTRPSSSQGEAHTPAPHGIVTTTVKCSAEAPSSTALAAGDFNPLSGYLPCDGLGSGRDSSYEDLERAQALEAYAIGLHNYDMFTSSLPALEYPDPVLFGPPFDTDFTTMMSDHATKS</sequence>
<evidence type="ECO:0000313" key="1">
    <source>
        <dbReference type="EMBL" id="KAH7920665.1"/>
    </source>
</evidence>
<accession>A0ACB8B4R8</accession>
<dbReference type="Proteomes" id="UP000790709">
    <property type="component" value="Unassembled WGS sequence"/>
</dbReference>
<evidence type="ECO:0000313" key="2">
    <source>
        <dbReference type="Proteomes" id="UP000790709"/>
    </source>
</evidence>
<protein>
    <submittedName>
        <fullName evidence="1">Uncharacterized protein</fullName>
    </submittedName>
</protein>
<reference evidence="1" key="1">
    <citation type="journal article" date="2021" name="New Phytol.">
        <title>Evolutionary innovations through gain and loss of genes in the ectomycorrhizal Boletales.</title>
        <authorList>
            <person name="Wu G."/>
            <person name="Miyauchi S."/>
            <person name="Morin E."/>
            <person name="Kuo A."/>
            <person name="Drula E."/>
            <person name="Varga T."/>
            <person name="Kohler A."/>
            <person name="Feng B."/>
            <person name="Cao Y."/>
            <person name="Lipzen A."/>
            <person name="Daum C."/>
            <person name="Hundley H."/>
            <person name="Pangilinan J."/>
            <person name="Johnson J."/>
            <person name="Barry K."/>
            <person name="LaButti K."/>
            <person name="Ng V."/>
            <person name="Ahrendt S."/>
            <person name="Min B."/>
            <person name="Choi I.G."/>
            <person name="Park H."/>
            <person name="Plett J.M."/>
            <person name="Magnuson J."/>
            <person name="Spatafora J.W."/>
            <person name="Nagy L.G."/>
            <person name="Henrissat B."/>
            <person name="Grigoriev I.V."/>
            <person name="Yang Z.L."/>
            <person name="Xu J."/>
            <person name="Martin F.M."/>
        </authorList>
    </citation>
    <scope>NUCLEOTIDE SEQUENCE</scope>
    <source>
        <strain evidence="1">KUC20120723A-06</strain>
    </source>
</reference>
<gene>
    <name evidence="1" type="ORF">BV22DRAFT_1132883</name>
</gene>
<name>A0ACB8B4R8_9AGAM</name>
<dbReference type="EMBL" id="MU266565">
    <property type="protein sequence ID" value="KAH7920665.1"/>
    <property type="molecule type" value="Genomic_DNA"/>
</dbReference>
<proteinExistence type="predicted"/>
<organism evidence="1 2">
    <name type="scientific">Leucogyrophana mollusca</name>
    <dbReference type="NCBI Taxonomy" id="85980"/>
    <lineage>
        <taxon>Eukaryota</taxon>
        <taxon>Fungi</taxon>
        <taxon>Dikarya</taxon>
        <taxon>Basidiomycota</taxon>
        <taxon>Agaricomycotina</taxon>
        <taxon>Agaricomycetes</taxon>
        <taxon>Agaricomycetidae</taxon>
        <taxon>Boletales</taxon>
        <taxon>Boletales incertae sedis</taxon>
        <taxon>Leucogyrophana</taxon>
    </lineage>
</organism>
<comment type="caution">
    <text evidence="1">The sequence shown here is derived from an EMBL/GenBank/DDBJ whole genome shotgun (WGS) entry which is preliminary data.</text>
</comment>
<keyword evidence="2" id="KW-1185">Reference proteome</keyword>